<evidence type="ECO:0000313" key="2">
    <source>
        <dbReference type="Proteomes" id="UP000595437"/>
    </source>
</evidence>
<keyword evidence="2" id="KW-1185">Reference proteome</keyword>
<proteinExistence type="predicted"/>
<dbReference type="EMBL" id="CP045892">
    <property type="protein sequence ID" value="QQP52458.1"/>
    <property type="molecule type" value="Genomic_DNA"/>
</dbReference>
<dbReference type="AlphaFoldDB" id="A0A7T8HLZ5"/>
<dbReference type="Proteomes" id="UP000595437">
    <property type="component" value="Chromosome 3"/>
</dbReference>
<gene>
    <name evidence="1" type="ORF">FKW44_004622</name>
</gene>
<organism evidence="1 2">
    <name type="scientific">Caligus rogercresseyi</name>
    <name type="common">Sea louse</name>
    <dbReference type="NCBI Taxonomy" id="217165"/>
    <lineage>
        <taxon>Eukaryota</taxon>
        <taxon>Metazoa</taxon>
        <taxon>Ecdysozoa</taxon>
        <taxon>Arthropoda</taxon>
        <taxon>Crustacea</taxon>
        <taxon>Multicrustacea</taxon>
        <taxon>Hexanauplia</taxon>
        <taxon>Copepoda</taxon>
        <taxon>Siphonostomatoida</taxon>
        <taxon>Caligidae</taxon>
        <taxon>Caligus</taxon>
    </lineage>
</organism>
<reference evidence="2" key="1">
    <citation type="submission" date="2021-01" db="EMBL/GenBank/DDBJ databases">
        <title>Caligus Genome Assembly.</title>
        <authorList>
            <person name="Gallardo-Escarate C."/>
        </authorList>
    </citation>
    <scope>NUCLEOTIDE SEQUENCE [LARGE SCALE GENOMIC DNA]</scope>
</reference>
<name>A0A7T8HLZ5_CALRO</name>
<evidence type="ECO:0000313" key="1">
    <source>
        <dbReference type="EMBL" id="QQP52458.1"/>
    </source>
</evidence>
<accession>A0A7T8HLZ5</accession>
<sequence length="74" mass="8193">MGDVVPETHWQSRLPNPKETDEVYDFGGMSLRGGTDTFESHAVSVWNNFESLRSARTLAAARDVARTIGRSTPI</sequence>
<protein>
    <submittedName>
        <fullName evidence="1">Uncharacterized protein</fullName>
    </submittedName>
</protein>